<reference evidence="2" key="1">
    <citation type="submission" date="2016-11" db="EMBL/GenBank/DDBJ databases">
        <authorList>
            <person name="Jaros S."/>
            <person name="Januszkiewicz K."/>
            <person name="Wedrychowicz H."/>
        </authorList>
    </citation>
    <scope>NUCLEOTIDE SEQUENCE [LARGE SCALE GENOMIC DNA]</scope>
    <source>
        <strain evidence="2">CGMCC 4.3555</strain>
    </source>
</reference>
<evidence type="ECO:0000313" key="1">
    <source>
        <dbReference type="EMBL" id="SHK76858.1"/>
    </source>
</evidence>
<organism evidence="1 2">
    <name type="scientific">Streptomyces yunnanensis</name>
    <dbReference type="NCBI Taxonomy" id="156453"/>
    <lineage>
        <taxon>Bacteria</taxon>
        <taxon>Bacillati</taxon>
        <taxon>Actinomycetota</taxon>
        <taxon>Actinomycetes</taxon>
        <taxon>Kitasatosporales</taxon>
        <taxon>Streptomycetaceae</taxon>
        <taxon>Streptomyces</taxon>
    </lineage>
</organism>
<dbReference type="AlphaFoldDB" id="A0A9X8QML4"/>
<gene>
    <name evidence="1" type="ORF">SAMN05216268_101255</name>
</gene>
<name>A0A9X8QML4_9ACTN</name>
<dbReference type="Gene3D" id="1.10.10.60">
    <property type="entry name" value="Homeodomain-like"/>
    <property type="match status" value="1"/>
</dbReference>
<protein>
    <submittedName>
        <fullName evidence="1">Uncharacterized protein</fullName>
    </submittedName>
</protein>
<dbReference type="EMBL" id="FRBK01000001">
    <property type="protein sequence ID" value="SHK76858.1"/>
    <property type="molecule type" value="Genomic_DNA"/>
</dbReference>
<sequence length="101" mass="11824">MTADEHKYEKRAAEIVALYKEGLAVKRLLDRFEISTWALYDLLRRHQVPLRGANSASRRAATEYERLRSDGLMHHEIAEKFGIKPNTLYRTVLRLRSAARR</sequence>
<accession>A0A9X8QML4</accession>
<evidence type="ECO:0000313" key="2">
    <source>
        <dbReference type="Proteomes" id="UP000184388"/>
    </source>
</evidence>
<dbReference type="RefSeq" id="WP_073442238.1">
    <property type="nucleotide sequence ID" value="NZ_FRBK01000001.1"/>
</dbReference>
<proteinExistence type="predicted"/>
<dbReference type="Proteomes" id="UP000184388">
    <property type="component" value="Unassembled WGS sequence"/>
</dbReference>
<comment type="caution">
    <text evidence="1">The sequence shown here is derived from an EMBL/GenBank/DDBJ whole genome shotgun (WGS) entry which is preliminary data.</text>
</comment>